<name>A0A0L7M8J7_PLAF4</name>
<reference evidence="3" key="2">
    <citation type="submission" date="2006-09" db="EMBL/GenBank/DDBJ databases">
        <title>The genome sequence of Plasmodium falciparum Dd2.</title>
        <authorList>
            <consortium name="The Broad Institute Genome Sequencing Platform"/>
            <person name="Birren B."/>
            <person name="Lander E."/>
            <person name="Galagan J."/>
            <person name="Nusbaum C."/>
            <person name="Devon K."/>
            <person name="Henn M."/>
            <person name="Jaffe D."/>
            <person name="Butler J."/>
            <person name="Alvarez P."/>
            <person name="Gnerre S."/>
            <person name="Grabherr M."/>
            <person name="Kleber M."/>
            <person name="Mauceli E."/>
            <person name="Brockman W."/>
            <person name="MacCallum I.A."/>
            <person name="Rounsley S."/>
            <person name="Young S."/>
            <person name="LaButti K."/>
            <person name="Pushparaj V."/>
            <person name="DeCaprio D."/>
            <person name="Crawford M."/>
            <person name="Koehrsen M."/>
            <person name="Engels R."/>
            <person name="Montgomery P."/>
            <person name="Pearson M."/>
            <person name="Howarth C."/>
            <person name="Larson L."/>
            <person name="Luoma S."/>
            <person name="White J."/>
            <person name="Kodira C."/>
            <person name="Zeng Q."/>
            <person name="O'Leary S."/>
            <person name="Yandava C."/>
            <person name="Alvarado L."/>
            <person name="Wirth D."/>
            <person name="Volkman S."/>
            <person name="Hartl D."/>
        </authorList>
    </citation>
    <scope>NUCLEOTIDE SEQUENCE [LARGE SCALE GENOMIC DNA]</scope>
</reference>
<reference evidence="3" key="1">
    <citation type="submission" date="2006-09" db="EMBL/GenBank/DDBJ databases">
        <title>Annotation of Plasmodium falciparum Dd2.</title>
        <authorList>
            <consortium name="The Broad Institute Genome Sequencing Platform"/>
            <person name="Volkman S.K."/>
            <person name="Neafsey D.E."/>
            <person name="Dash A.P."/>
            <person name="Chitnis C.E."/>
            <person name="Hartl D.L."/>
            <person name="Young S.K."/>
            <person name="Zeng Q."/>
            <person name="Koehrsen M."/>
            <person name="Alvarado L."/>
            <person name="Berlin A."/>
            <person name="Borenstein D."/>
            <person name="Chapman S.B."/>
            <person name="Chen Z."/>
            <person name="Engels R."/>
            <person name="Freedman E."/>
            <person name="Gellesch M."/>
            <person name="Goldberg J."/>
            <person name="Griggs A."/>
            <person name="Gujja S."/>
            <person name="Heilman E.R."/>
            <person name="Heiman D.I."/>
            <person name="Howarth C."/>
            <person name="Jen D."/>
            <person name="Larson L."/>
            <person name="Mehta T."/>
            <person name="Neiman D."/>
            <person name="Park D."/>
            <person name="Pearson M."/>
            <person name="Roberts A."/>
            <person name="Saif S."/>
            <person name="Shea T."/>
            <person name="Shenoy N."/>
            <person name="Sisk P."/>
            <person name="Stolte C."/>
            <person name="Sykes S."/>
            <person name="Walk T."/>
            <person name="White J."/>
            <person name="Yandava C."/>
            <person name="Haas B."/>
            <person name="Henn M.R."/>
            <person name="Nusbaum C."/>
            <person name="Birren B."/>
        </authorList>
    </citation>
    <scope>NUCLEOTIDE SEQUENCE [LARGE SCALE GENOMIC DNA]</scope>
</reference>
<gene>
    <name evidence="2" type="ORF">PFDG_04277</name>
</gene>
<evidence type="ECO:0000313" key="3">
    <source>
        <dbReference type="Proteomes" id="UP000054282"/>
    </source>
</evidence>
<proteinExistence type="predicted"/>
<evidence type="ECO:0000313" key="2">
    <source>
        <dbReference type="EMBL" id="KOB89128.1"/>
    </source>
</evidence>
<feature type="non-terminal residue" evidence="2">
    <location>
        <position position="1"/>
    </location>
</feature>
<dbReference type="Proteomes" id="UP000054282">
    <property type="component" value="Unassembled WGS sequence"/>
</dbReference>
<organism evidence="2 3">
    <name type="scientific">Plasmodium falciparum (isolate Dd2)</name>
    <dbReference type="NCBI Taxonomy" id="57267"/>
    <lineage>
        <taxon>Eukaryota</taxon>
        <taxon>Sar</taxon>
        <taxon>Alveolata</taxon>
        <taxon>Apicomplexa</taxon>
        <taxon>Aconoidasida</taxon>
        <taxon>Haemosporida</taxon>
        <taxon>Plasmodiidae</taxon>
        <taxon>Plasmodium</taxon>
        <taxon>Plasmodium (Laverania)</taxon>
    </lineage>
</organism>
<protein>
    <submittedName>
        <fullName evidence="2">Uncharacterized protein</fullName>
    </submittedName>
</protein>
<feature type="region of interest" description="Disordered" evidence="1">
    <location>
        <begin position="21"/>
        <end position="41"/>
    </location>
</feature>
<evidence type="ECO:0000256" key="1">
    <source>
        <dbReference type="SAM" id="MobiDB-lite"/>
    </source>
</evidence>
<accession>A0A0L7M8J7</accession>
<sequence>DDCKISALQSLLEIYGYGKEYDTEGKENGKEKENDREKKEEYNMNQIELFDTVKKSCDSKK</sequence>
<dbReference type="AlphaFoldDB" id="A0A0L7M8J7"/>
<dbReference type="KEGG" id="pfd:PFDG_04277"/>
<dbReference type="EMBL" id="GG701926">
    <property type="protein sequence ID" value="KOB89128.1"/>
    <property type="molecule type" value="Genomic_DNA"/>
</dbReference>